<organism evidence="2">
    <name type="scientific">Attheya septentrionalis</name>
    <dbReference type="NCBI Taxonomy" id="420275"/>
    <lineage>
        <taxon>Eukaryota</taxon>
        <taxon>Sar</taxon>
        <taxon>Stramenopiles</taxon>
        <taxon>Ochrophyta</taxon>
        <taxon>Bacillariophyta</taxon>
        <taxon>Coscinodiscophyceae</taxon>
        <taxon>Chaetocerotophycidae</taxon>
        <taxon>Chaetocerotales</taxon>
        <taxon>Attheyaceae</taxon>
        <taxon>Attheya</taxon>
    </lineage>
</organism>
<accession>A0A7S2XQ64</accession>
<evidence type="ECO:0000313" key="2">
    <source>
        <dbReference type="EMBL" id="CAD9820674.1"/>
    </source>
</evidence>
<reference evidence="2" key="1">
    <citation type="submission" date="2021-01" db="EMBL/GenBank/DDBJ databases">
        <authorList>
            <person name="Corre E."/>
            <person name="Pelletier E."/>
            <person name="Niang G."/>
            <person name="Scheremetjew M."/>
            <person name="Finn R."/>
            <person name="Kale V."/>
            <person name="Holt S."/>
            <person name="Cochrane G."/>
            <person name="Meng A."/>
            <person name="Brown T."/>
            <person name="Cohen L."/>
        </authorList>
    </citation>
    <scope>NUCLEOTIDE SEQUENCE</scope>
    <source>
        <strain evidence="2">CCMP2084</strain>
    </source>
</reference>
<feature type="domain" description="PPi-type phosphoenolpyruvate carboxykinase lobe 2" evidence="1">
    <location>
        <begin position="557"/>
        <end position="668"/>
    </location>
</feature>
<gene>
    <name evidence="2" type="ORF">ASEP1449_LOCUS12507</name>
</gene>
<dbReference type="Pfam" id="PF26300">
    <property type="entry name" value="PEPCK_PPi_lobe_2"/>
    <property type="match status" value="1"/>
</dbReference>
<dbReference type="InterPro" id="IPR058710">
    <property type="entry name" value="PEPCK_lobe_2"/>
</dbReference>
<dbReference type="EMBL" id="HBHQ01018655">
    <property type="protein sequence ID" value="CAD9820674.1"/>
    <property type="molecule type" value="Transcribed_RNA"/>
</dbReference>
<sequence length="1239" mass="138930">MLRCVEDIGRHSQFHLLIKMNKVSKNTLLSYCLTQTIMASAILSDTVKHYGVTSEGEIPKVDRVALKRLIEVKLAASGFEVPSSHEDDQGVLSLAHDLFRRYAEQSRLLCDHLTPPDQRIQDFLDDALSTTGEKVQIPKETFSVDRYGIARELSLPDTEGVNEYHNEHVSSYRLSNGVLHNPLNDRRTTKGVFHIADYGLPVPADKISVPLITYARLLNEALHPPSDLMELPYTTSWEKPVQTMVSLLLRPLVCPAVPGVRPEKRLEVRFFVPGGCVSNIDFVESIFGNAGDPHLPENDAGLDAAHWTGHTGCVILAPHIRTLKKKDMGLPYITEASDEQKETGMCWSDANEPYNGGKPFKITCRDQRGIMVTILADNYFGYCKKEVKTQIGFSANLYGLAEEEHAGGALSFQSFSLGTQFVPSSNYIPNYYSFKEAITLLGDTVIVHSEGYASDKNYPNVHIMPEDFQINLNAQCATWMSGGVEQSIRVLPKHIYLHPSGYKVRLGRHEKSPAWKLIGTVPEGVFTHKPCTVSGGGKSEISKSLTDAVIYGPIYTADYDKDMALVSQVIEHDFSDCMSPTQTEMQARPPSRKILCMDRTLGSVIKLLTQNEDLYTKEHNEFISLIPNHVRAIVFAIKRFYRPSWGADWKSHFSVDIVNGANGHELKLNGRRLVGSYLRVGTQKESGAWRTYKLRQDFVPASKVQMEDDITASVVVPAEQIIGLPIGFYNSMIGSQMNKTGHPTTQNGNVSAVLPGGFQDHKSLKIVQNCEWRLFQRPDDAIIPGFDKQTEFDMSQGGLFASNFKPIAQEEMLDISEQIDVFDLFTDHMKTHIIKCVDDGSSFNVCSAKPRIWEGKPTKNPRYLQLRPDIKFQQERYLAELGVRLSRRLAINEPVIFPVNAVIGGRRNNPPDEINGVKIRPLCVFNPIHYEELPELFMDYVCSVTGKSPSTTGAGSEGALTKGPFNAIQATVDLNNCLVSMLLTGYGGFTSAAGWIGPDYRFDHDISLLIPEIWCRMRPEECEPAGLIERGELEKIDDFEYDGRTIPASRLGYRITRKFVIEYFGRVFDNPAAVITDDILKPENQDLDVYVDGIENLVDAERNAALLYFKDGTIIDACPPLAAVLNVMAYGHYEEKSITDPDIRKMFTREALLESNWYKKRLMTKQVREIALCKRNVVTLEHFISKPGYETEVQRLNVRGRLEDAKRELNFVQSKEYLISLIGTLGADPITSRNILGSD</sequence>
<evidence type="ECO:0000259" key="1">
    <source>
        <dbReference type="Pfam" id="PF26300"/>
    </source>
</evidence>
<protein>
    <recommendedName>
        <fullName evidence="1">PPi-type phosphoenolpyruvate carboxykinase lobe 2 domain-containing protein</fullName>
    </recommendedName>
</protein>
<dbReference type="AlphaFoldDB" id="A0A7S2XQ64"/>
<proteinExistence type="predicted"/>
<name>A0A7S2XQ64_9STRA</name>